<comment type="caution">
    <text evidence="2">The sequence shown here is derived from an EMBL/GenBank/DDBJ whole genome shotgun (WGS) entry which is preliminary data.</text>
</comment>
<accession>A0ABW0CG87</accession>
<dbReference type="Proteomes" id="UP001596263">
    <property type="component" value="Unassembled WGS sequence"/>
</dbReference>
<dbReference type="SUPFAM" id="SSF101386">
    <property type="entry name" value="all-alpha NTP pyrophosphatases"/>
    <property type="match status" value="1"/>
</dbReference>
<dbReference type="Gene3D" id="1.10.287.1080">
    <property type="entry name" value="MazG-like"/>
    <property type="match status" value="1"/>
</dbReference>
<dbReference type="InterPro" id="IPR041407">
    <property type="entry name" value="MazG_C"/>
</dbReference>
<sequence>MKFAEYERAVAETDILDSEDLVLPMLGLAGEIGSLAAQYKKIQRDHTGYRAFSDEVREELGDLFWYATALARRCNLSLEEILSDNVRKTRERFLRPATPPPHPLFDENVSAGQQLPRSLDITFTDTLVEGKGKLPVQTVRIYRGNEAVGDPLDDNSDDDDNYRYHDVFHLAHMAVLGWSPVMRSLLKMKRNTDRDVDRIQDGGRAIAVEEGMTAYVFSMARAHTFFSTAAAVPAEIVKACQAMTAHLEVSRRSAQDWEYAILAGYRMFEELTANKGGTVHLNLHARTITYSGPRSGDADDE</sequence>
<reference evidence="3" key="1">
    <citation type="journal article" date="2019" name="Int. J. Syst. Evol. Microbiol.">
        <title>The Global Catalogue of Microorganisms (GCM) 10K type strain sequencing project: providing services to taxonomists for standard genome sequencing and annotation.</title>
        <authorList>
            <consortium name="The Broad Institute Genomics Platform"/>
            <consortium name="The Broad Institute Genome Sequencing Center for Infectious Disease"/>
            <person name="Wu L."/>
            <person name="Ma J."/>
        </authorList>
    </citation>
    <scope>NUCLEOTIDE SEQUENCE [LARGE SCALE GENOMIC DNA]</scope>
    <source>
        <strain evidence="3">KCTC 42586</strain>
    </source>
</reference>
<dbReference type="CDD" id="cd11541">
    <property type="entry name" value="NTP-PPase_u4"/>
    <property type="match status" value="1"/>
</dbReference>
<protein>
    <submittedName>
        <fullName evidence="2">Pyrophosphatase</fullName>
    </submittedName>
</protein>
<dbReference type="RefSeq" id="WP_380850024.1">
    <property type="nucleotide sequence ID" value="NZ_JBHSKM010000004.1"/>
</dbReference>
<proteinExistence type="predicted"/>
<organism evidence="2 3">
    <name type="scientific">Streptomyces coerulescens</name>
    <dbReference type="NCBI Taxonomy" id="29304"/>
    <lineage>
        <taxon>Bacteria</taxon>
        <taxon>Bacillati</taxon>
        <taxon>Actinomycetota</taxon>
        <taxon>Actinomycetes</taxon>
        <taxon>Kitasatosporales</taxon>
        <taxon>Streptomycetaceae</taxon>
        <taxon>Streptomyces</taxon>
    </lineage>
</organism>
<keyword evidence="3" id="KW-1185">Reference proteome</keyword>
<dbReference type="EMBL" id="JBHSKM010000004">
    <property type="protein sequence ID" value="MFC5214182.1"/>
    <property type="molecule type" value="Genomic_DNA"/>
</dbReference>
<feature type="domain" description="MazG C-terminal" evidence="1">
    <location>
        <begin position="102"/>
        <end position="291"/>
    </location>
</feature>
<dbReference type="Pfam" id="PF18722">
    <property type="entry name" value="MazG_C"/>
    <property type="match status" value="1"/>
</dbReference>
<dbReference type="InterPro" id="IPR011379">
    <property type="entry name" value="MazG-related_GP37"/>
</dbReference>
<name>A0ABW0CG87_STRCD</name>
<evidence type="ECO:0000259" key="1">
    <source>
        <dbReference type="Pfam" id="PF18722"/>
    </source>
</evidence>
<evidence type="ECO:0000313" key="2">
    <source>
        <dbReference type="EMBL" id="MFC5214182.1"/>
    </source>
</evidence>
<evidence type="ECO:0000313" key="3">
    <source>
        <dbReference type="Proteomes" id="UP001596263"/>
    </source>
</evidence>
<gene>
    <name evidence="2" type="ORF">ACFPQ9_10135</name>
</gene>